<comment type="caution">
    <text evidence="5">The sequence shown here is derived from an EMBL/GenBank/DDBJ whole genome shotgun (WGS) entry which is preliminary data.</text>
</comment>
<dbReference type="InterPro" id="IPR052040">
    <property type="entry name" value="GTPase/Isobutyryl-CoA_mutase"/>
</dbReference>
<accession>A0A9D7DZB7</accession>
<keyword evidence="2" id="KW-0378">Hydrolase</keyword>
<gene>
    <name evidence="5" type="ORF">IPH26_12240</name>
</gene>
<proteinExistence type="predicted"/>
<sequence length="360" mass="39617">MSGLAPCIDREMTHVKLPDPERLAARILRRERAAVADGLNLLDNKLAEARDRAVRLLACLSGERWLKDGHLVGVTGPPGAGKSSLVSAMIREWRHAGRMVGVLAVDPSSRPELGGGALLGDRIRIKNSSYDDGLFIRSLANRNQLGGVATEVWPMSCLMLACFDIVVIETVGVGQTEIDIADIGDTVCYVAQPASGDTIQYLKSGIIEIPDIFAVNKCDLGPPARKTASEIGRSAPRQDRREDWDYPVCLVSATMNTGIKEFHDHFDRHRKFLADTGLLGKLRTRHQSAWVIRLLKEEFGTIGLELAGGRASIEARLGEDPSDQFGEYERLRKHLLSRFLSVNQPTNPTKEEHPDEQAIV</sequence>
<dbReference type="GO" id="GO:0005525">
    <property type="term" value="F:GTP binding"/>
    <property type="evidence" value="ECO:0007669"/>
    <property type="project" value="UniProtKB-KW"/>
</dbReference>
<dbReference type="Gene3D" id="3.40.50.300">
    <property type="entry name" value="P-loop containing nucleotide triphosphate hydrolases"/>
    <property type="match status" value="1"/>
</dbReference>
<dbReference type="InterPro" id="IPR027417">
    <property type="entry name" value="P-loop_NTPase"/>
</dbReference>
<dbReference type="PANTHER" id="PTHR43087:SF1">
    <property type="entry name" value="LAO_AO TRANSPORT SYSTEM ATPASE"/>
    <property type="match status" value="1"/>
</dbReference>
<evidence type="ECO:0000313" key="5">
    <source>
        <dbReference type="EMBL" id="MBK6973665.1"/>
    </source>
</evidence>
<dbReference type="EMBL" id="JADJEV010000003">
    <property type="protein sequence ID" value="MBK6973665.1"/>
    <property type="molecule type" value="Genomic_DNA"/>
</dbReference>
<keyword evidence="1" id="KW-0547">Nucleotide-binding</keyword>
<evidence type="ECO:0000256" key="4">
    <source>
        <dbReference type="ARBA" id="ARBA00023186"/>
    </source>
</evidence>
<dbReference type="GO" id="GO:0016787">
    <property type="term" value="F:hydrolase activity"/>
    <property type="evidence" value="ECO:0007669"/>
    <property type="project" value="UniProtKB-KW"/>
</dbReference>
<dbReference type="PANTHER" id="PTHR43087">
    <property type="entry name" value="LYSINE/ARGININE/ORNITHINE TRANSPORT SYSTEM KINASE"/>
    <property type="match status" value="1"/>
</dbReference>
<keyword evidence="4" id="KW-0143">Chaperone</keyword>
<evidence type="ECO:0000256" key="1">
    <source>
        <dbReference type="ARBA" id="ARBA00022741"/>
    </source>
</evidence>
<dbReference type="Pfam" id="PF03308">
    <property type="entry name" value="MeaB"/>
    <property type="match status" value="1"/>
</dbReference>
<reference evidence="6" key="1">
    <citation type="journal article" date="2021" name="Nat. Commun.">
        <title>Connecting structure to function with the recovery of over 1000 high-quality metagenome-assembled genomes from activated sludge using long-read sequencing.</title>
        <authorList>
            <person name="Singleton C.M."/>
            <person name="Petriglieri F."/>
            <person name="Kristensen J.M."/>
            <person name="Kirkegaard R.H."/>
            <person name="Michaelsen T.Y."/>
            <person name="Andersen M.H."/>
            <person name="Kondrotaite Z."/>
            <person name="Karst S.M."/>
            <person name="Dueholm M.S."/>
            <person name="Nielsen P.H."/>
            <person name="Albertsen M."/>
        </authorList>
    </citation>
    <scope>NUCLEOTIDE SEQUENCE [LARGE SCALE GENOMIC DNA]</scope>
</reference>
<evidence type="ECO:0000256" key="2">
    <source>
        <dbReference type="ARBA" id="ARBA00022801"/>
    </source>
</evidence>
<dbReference type="SUPFAM" id="SSF52540">
    <property type="entry name" value="P-loop containing nucleoside triphosphate hydrolases"/>
    <property type="match status" value="1"/>
</dbReference>
<organism evidence="5 6">
    <name type="scientific">Candidatus Methylophosphatis roskildensis</name>
    <dbReference type="NCBI Taxonomy" id="2899263"/>
    <lineage>
        <taxon>Bacteria</taxon>
        <taxon>Pseudomonadati</taxon>
        <taxon>Pseudomonadota</taxon>
        <taxon>Betaproteobacteria</taxon>
        <taxon>Nitrosomonadales</taxon>
        <taxon>Sterolibacteriaceae</taxon>
        <taxon>Candidatus Methylophosphatis</taxon>
    </lineage>
</organism>
<evidence type="ECO:0000313" key="6">
    <source>
        <dbReference type="Proteomes" id="UP000807785"/>
    </source>
</evidence>
<dbReference type="AlphaFoldDB" id="A0A9D7DZB7"/>
<dbReference type="Proteomes" id="UP000807785">
    <property type="component" value="Unassembled WGS sequence"/>
</dbReference>
<name>A0A9D7DZB7_9PROT</name>
<evidence type="ECO:0000256" key="3">
    <source>
        <dbReference type="ARBA" id="ARBA00023134"/>
    </source>
</evidence>
<protein>
    <submittedName>
        <fullName evidence="5">Methylmalonyl Co-A mutase-associated GTPase MeaB</fullName>
    </submittedName>
</protein>
<keyword evidence="3" id="KW-0342">GTP-binding</keyword>